<gene>
    <name evidence="3" type="ORF">FEF09_13570</name>
</gene>
<keyword evidence="4" id="KW-1185">Reference proteome</keyword>
<sequence length="517" mass="57392">MENIIKTDAGIPIAPVYTETVPMQELPGEFPFTRGVHASMYRDKLWTMRQYAGFSTAEASNERYHYLLQQGVMGLSVAFDLPTQIGYDSDHAMSEGEVGKVGVAIDSIEDMERLFKGIQLEEISTSMTINATGFILLALYIALAKRQGADLKKLSGTIQNDILKEYAARGTFIYPPKPSMRLITDIFDYCSREVPKWNTISISGYHIREAGANAVQELAFTLANGKAYLKAALERGLDINVFARRLSFFFNAHNHLFEEVAKFRAARRMWAHITKGMGATDPKAQMLRFHTQTGGSTLTAQQPHNNIVRVTVQTLAATLGGTQSLHTNGYDEALSLPTEAAARIALRTQQIVGYESGIADTVDPLAGSFYVEALTNEVESRAWELIERIDVMGGAVAAIEQGFMQEEIARSAYRYQQEIESGEKVIVGVNKFAVKEPSTEEVFRIDDSIRQVQTERLQALRAKRDNTAVAALLERLEAAAHTTENLMPIVVEAVEHYCTLGEIADTLRKVWGEHKGI</sequence>
<feature type="domain" description="Methylmalonyl-CoA mutase alpha/beta chain catalytic" evidence="2">
    <location>
        <begin position="7"/>
        <end position="513"/>
    </location>
</feature>
<organism evidence="3 4">
    <name type="scientific">Chitinophaga pinensis</name>
    <dbReference type="NCBI Taxonomy" id="79329"/>
    <lineage>
        <taxon>Bacteria</taxon>
        <taxon>Pseudomonadati</taxon>
        <taxon>Bacteroidota</taxon>
        <taxon>Chitinophagia</taxon>
        <taxon>Chitinophagales</taxon>
        <taxon>Chitinophagaceae</taxon>
        <taxon>Chitinophaga</taxon>
    </lineage>
</organism>
<evidence type="ECO:0000313" key="3">
    <source>
        <dbReference type="EMBL" id="TWW00022.1"/>
    </source>
</evidence>
<dbReference type="AlphaFoldDB" id="A0A5C6LSZ4"/>
<dbReference type="Gene3D" id="3.20.20.240">
    <property type="entry name" value="Methylmalonyl-CoA mutase"/>
    <property type="match status" value="1"/>
</dbReference>
<name>A0A5C6LSZ4_9BACT</name>
<proteinExistence type="predicted"/>
<dbReference type="Proteomes" id="UP000318815">
    <property type="component" value="Unassembled WGS sequence"/>
</dbReference>
<dbReference type="InterPro" id="IPR016176">
    <property type="entry name" value="Cbl-dep_enz_cat"/>
</dbReference>
<dbReference type="GO" id="GO:0004494">
    <property type="term" value="F:methylmalonyl-CoA mutase activity"/>
    <property type="evidence" value="ECO:0007669"/>
    <property type="project" value="InterPro"/>
</dbReference>
<accession>A0A5C6LSZ4</accession>
<dbReference type="PANTHER" id="PTHR48101">
    <property type="entry name" value="METHYLMALONYL-COA MUTASE, MITOCHONDRIAL-RELATED"/>
    <property type="match status" value="1"/>
</dbReference>
<dbReference type="NCBIfam" id="TIGR00641">
    <property type="entry name" value="acid_CoA_mut_N"/>
    <property type="match status" value="1"/>
</dbReference>
<evidence type="ECO:0000259" key="2">
    <source>
        <dbReference type="Pfam" id="PF01642"/>
    </source>
</evidence>
<dbReference type="Pfam" id="PF01642">
    <property type="entry name" value="MM_CoA_mutase"/>
    <property type="match status" value="1"/>
</dbReference>
<keyword evidence="1" id="KW-0413">Isomerase</keyword>
<dbReference type="EMBL" id="VOHS01000011">
    <property type="protein sequence ID" value="TWW00022.1"/>
    <property type="molecule type" value="Genomic_DNA"/>
</dbReference>
<evidence type="ECO:0000313" key="4">
    <source>
        <dbReference type="Proteomes" id="UP000318815"/>
    </source>
</evidence>
<dbReference type="OrthoDB" id="9762378at2"/>
<dbReference type="SUPFAM" id="SSF51703">
    <property type="entry name" value="Cobalamin (vitamin B12)-dependent enzymes"/>
    <property type="match status" value="1"/>
</dbReference>
<evidence type="ECO:0000256" key="1">
    <source>
        <dbReference type="ARBA" id="ARBA00023235"/>
    </source>
</evidence>
<dbReference type="InterPro" id="IPR006098">
    <property type="entry name" value="MMCoA_mutase_a_cat"/>
</dbReference>
<dbReference type="InterPro" id="IPR006099">
    <property type="entry name" value="MeMalonylCoA_mutase_a/b_cat"/>
</dbReference>
<dbReference type="RefSeq" id="WP_146305618.1">
    <property type="nucleotide sequence ID" value="NZ_VOHS01000011.1"/>
</dbReference>
<comment type="caution">
    <text evidence="3">The sequence shown here is derived from an EMBL/GenBank/DDBJ whole genome shotgun (WGS) entry which is preliminary data.</text>
</comment>
<reference evidence="3 4" key="1">
    <citation type="submission" date="2019-08" db="EMBL/GenBank/DDBJ databases">
        <title>Whole genome sequencing of chitin degrading bacteria Chitinophaga pinensis YS16.</title>
        <authorList>
            <person name="Singh R.P."/>
            <person name="Manchanda G."/>
            <person name="Maurya I.K."/>
            <person name="Joshi N.K."/>
            <person name="Srivastava A.K."/>
        </authorList>
    </citation>
    <scope>NUCLEOTIDE SEQUENCE [LARGE SCALE GENOMIC DNA]</scope>
    <source>
        <strain evidence="3 4">YS-16</strain>
    </source>
</reference>
<dbReference type="PANTHER" id="PTHR48101:SF1">
    <property type="entry name" value="METHYLMALONYL-COA MUTASE, LARGE SUBUNIT"/>
    <property type="match status" value="1"/>
</dbReference>
<protein>
    <submittedName>
        <fullName evidence="3">Methylmalonyl-CoA mutase</fullName>
    </submittedName>
</protein>
<dbReference type="GO" id="GO:0031419">
    <property type="term" value="F:cobalamin binding"/>
    <property type="evidence" value="ECO:0007669"/>
    <property type="project" value="InterPro"/>
</dbReference>